<gene>
    <name evidence="2" type="ORF">LVIROSA_LOCUS30882</name>
</gene>
<organism evidence="2 3">
    <name type="scientific">Lactuca virosa</name>
    <dbReference type="NCBI Taxonomy" id="75947"/>
    <lineage>
        <taxon>Eukaryota</taxon>
        <taxon>Viridiplantae</taxon>
        <taxon>Streptophyta</taxon>
        <taxon>Embryophyta</taxon>
        <taxon>Tracheophyta</taxon>
        <taxon>Spermatophyta</taxon>
        <taxon>Magnoliopsida</taxon>
        <taxon>eudicotyledons</taxon>
        <taxon>Gunneridae</taxon>
        <taxon>Pentapetalae</taxon>
        <taxon>asterids</taxon>
        <taxon>campanulids</taxon>
        <taxon>Asterales</taxon>
        <taxon>Asteraceae</taxon>
        <taxon>Cichorioideae</taxon>
        <taxon>Cichorieae</taxon>
        <taxon>Lactucinae</taxon>
        <taxon>Lactuca</taxon>
    </lineage>
</organism>
<evidence type="ECO:0000313" key="3">
    <source>
        <dbReference type="Proteomes" id="UP001157418"/>
    </source>
</evidence>
<evidence type="ECO:0000313" key="2">
    <source>
        <dbReference type="EMBL" id="CAH1445091.1"/>
    </source>
</evidence>
<dbReference type="Proteomes" id="UP001157418">
    <property type="component" value="Unassembled WGS sequence"/>
</dbReference>
<reference evidence="2 3" key="1">
    <citation type="submission" date="2022-01" db="EMBL/GenBank/DDBJ databases">
        <authorList>
            <person name="Xiong W."/>
            <person name="Schranz E."/>
        </authorList>
    </citation>
    <scope>NUCLEOTIDE SEQUENCE [LARGE SCALE GENOMIC DNA]</scope>
</reference>
<dbReference type="PANTHER" id="PTHR45786:SF66">
    <property type="entry name" value="HOOK MOTIF PROTEIN, PUTATIVE-RELATED"/>
    <property type="match status" value="1"/>
</dbReference>
<feature type="region of interest" description="Disordered" evidence="1">
    <location>
        <begin position="18"/>
        <end position="100"/>
    </location>
</feature>
<dbReference type="EMBL" id="CAKMRJ010005523">
    <property type="protein sequence ID" value="CAH1445091.1"/>
    <property type="molecule type" value="Genomic_DNA"/>
</dbReference>
<sequence length="882" mass="100806">MTKNVQIIKRIEMSDISNASGKKKPTRFVTNVSPNNTSPTTPLSDITNVNASSSSNALKTSSHSTLQTISHKVHSPSSSNALKTPSSQTMQRNSHKENSFFIPPNCRVAQKFTELPPDFSNNQDTIQHNTTHSTTTKRKQFNTQYIPFFELNEDFVEPSDYLDSGDAVYVCSVCKAKVWQGEAIRGNKDLKKTCYSICCYNGKVELPSLIHPPQLLLDLYSGLSEKSQNFIQNIRRYNMMFAFTSMAGKIDHTVNSGGGPYVYRMHGQNYHIAGSLLPEEGESPRFCQLYMYDTDHEVQNRFKSCESNKKKKTTSNESMANPFSLEFWTIHELMGLLDFINPLAKQFRMARDRFGSNPTERIRLKLIGSRENDGGQYNLPTTNEVAALIIGDIDGYDSRDIVLETQSRQLQRINELHPQYLALQYPLLFPYAEDGFRVDILHRGVEDPESDGRISQLKDEKTLGEVGGVVYTIEFQKRGLPYCHVCLFLEKNSKIPNPEDIDRVICAELPDKDSEPDLYQIVCDNMIHGPCGNDQPFMPCMKKGKCSKRFPREYTDHTYIDEDGYPIYRRRNDGNNVLKNGVSLDNRLSFHLEHKQPVVFKPNQHLNQVVSKPTVAASQFLAWMECNKHDEDARKLSYVEFPTKYVWNKSDKIWTKRKTKSKALGRLNHVSPKAGDIYYLRILLNKIKGPTCYEDIKTINGIVHDSYKDACYALGLLDDDREYISSINETHHWATASFCRSLFVMLITSDSLSSPAHVFEETYQCLSDDVIHVREQEIGVRGLKLKEDAIFNLTLSYIEKSLLSCGLSLKQIPNMPFPDHRYIQESCNMLIQDELNYDPAIIEVEHQDLYSKLNVDQKNVYHTIMNAVNNKQGIVTFIKIME</sequence>
<name>A0AAU9P487_9ASTR</name>
<proteinExistence type="predicted"/>
<dbReference type="PANTHER" id="PTHR45786">
    <property type="entry name" value="DNA BINDING PROTEIN-LIKE"/>
    <property type="match status" value="1"/>
</dbReference>
<comment type="caution">
    <text evidence="2">The sequence shown here is derived from an EMBL/GenBank/DDBJ whole genome shotgun (WGS) entry which is preliminary data.</text>
</comment>
<protein>
    <recommendedName>
        <fullName evidence="4">Helitron helicase-like domain-containing protein</fullName>
    </recommendedName>
</protein>
<dbReference type="AlphaFoldDB" id="A0AAU9P487"/>
<feature type="compositionally biased region" description="Low complexity" evidence="1">
    <location>
        <begin position="52"/>
        <end position="64"/>
    </location>
</feature>
<feature type="compositionally biased region" description="Low complexity" evidence="1">
    <location>
        <begin position="29"/>
        <end position="42"/>
    </location>
</feature>
<evidence type="ECO:0000256" key="1">
    <source>
        <dbReference type="SAM" id="MobiDB-lite"/>
    </source>
</evidence>
<accession>A0AAU9P487</accession>
<evidence type="ECO:0008006" key="4">
    <source>
        <dbReference type="Google" id="ProtNLM"/>
    </source>
</evidence>
<feature type="compositionally biased region" description="Polar residues" evidence="1">
    <location>
        <begin position="65"/>
        <end position="92"/>
    </location>
</feature>
<keyword evidence="3" id="KW-1185">Reference proteome</keyword>